<dbReference type="EMBL" id="JBEWTB010000002">
    <property type="protein sequence ID" value="MET4758547.1"/>
    <property type="molecule type" value="Genomic_DNA"/>
</dbReference>
<proteinExistence type="predicted"/>
<accession>A0ABV2SL91</accession>
<organism evidence="1 2">
    <name type="scientific">Endozoicomonas lisbonensis</name>
    <dbReference type="NCBI Taxonomy" id="3120522"/>
    <lineage>
        <taxon>Bacteria</taxon>
        <taxon>Pseudomonadati</taxon>
        <taxon>Pseudomonadota</taxon>
        <taxon>Gammaproteobacteria</taxon>
        <taxon>Oceanospirillales</taxon>
        <taxon>Endozoicomonadaceae</taxon>
        <taxon>Endozoicomonas</taxon>
    </lineage>
</organism>
<evidence type="ECO:0000313" key="1">
    <source>
        <dbReference type="EMBL" id="MET4758547.1"/>
    </source>
</evidence>
<gene>
    <name evidence="1" type="ORF">V5J35_003739</name>
</gene>
<comment type="caution">
    <text evidence="1">The sequence shown here is derived from an EMBL/GenBank/DDBJ whole genome shotgun (WGS) entry which is preliminary data.</text>
</comment>
<dbReference type="Proteomes" id="UP001549366">
    <property type="component" value="Unassembled WGS sequence"/>
</dbReference>
<evidence type="ECO:0000313" key="2">
    <source>
        <dbReference type="Proteomes" id="UP001549366"/>
    </source>
</evidence>
<protein>
    <submittedName>
        <fullName evidence="1">Uncharacterized protein</fullName>
    </submittedName>
</protein>
<keyword evidence="2" id="KW-1185">Reference proteome</keyword>
<sequence>MAQFVENTYQVTFNYDNEAGRFRRIEVPGYATLEAIQESASSTAGGTEASANENPVAVTAEELLPVHNMYQPAAAARMGFSGGSH</sequence>
<name>A0ABV2SL91_9GAMM</name>
<reference evidence="1 2" key="1">
    <citation type="submission" date="2024-06" db="EMBL/GenBank/DDBJ databases">
        <title>Genomic Encyclopedia of Type Strains, Phase V (KMG-V): Genome sequencing to study the core and pangenomes of soil and plant-associated prokaryotes.</title>
        <authorList>
            <person name="Whitman W."/>
        </authorList>
    </citation>
    <scope>NUCLEOTIDE SEQUENCE [LARGE SCALE GENOMIC DNA]</scope>
    <source>
        <strain evidence="1 2">NE40</strain>
    </source>
</reference>